<evidence type="ECO:0000313" key="2">
    <source>
        <dbReference type="Proteomes" id="UP000194439"/>
    </source>
</evidence>
<name>A0A1Y6ARS8_9BACI</name>
<evidence type="ECO:0000313" key="1">
    <source>
        <dbReference type="EMBL" id="SME43378.1"/>
    </source>
</evidence>
<dbReference type="EMBL" id="FWZD01000071">
    <property type="protein sequence ID" value="SME43378.1"/>
    <property type="molecule type" value="Genomic_DNA"/>
</dbReference>
<dbReference type="RefSeq" id="WP_061677752.1">
    <property type="nucleotide sequence ID" value="NZ_FWZD01000071.1"/>
</dbReference>
<accession>A0A6B3L173</accession>
<dbReference type="Proteomes" id="UP000194439">
    <property type="component" value="Unassembled WGS sequence"/>
</dbReference>
<dbReference type="AlphaFoldDB" id="A0A1Y6ARS8"/>
<accession>A0A1Y6ARS8</accession>
<gene>
    <name evidence="1" type="ORF">BACERE00185_04852</name>
</gene>
<reference evidence="2" key="1">
    <citation type="submission" date="2017-04" db="EMBL/GenBank/DDBJ databases">
        <authorList>
            <person name="Criscuolo A."/>
        </authorList>
    </citation>
    <scope>NUCLEOTIDE SEQUENCE [LARGE SCALE GENOMIC DNA]</scope>
</reference>
<organism evidence="1 2">
    <name type="scientific">Bacillus mobilis</name>
    <dbReference type="NCBI Taxonomy" id="2026190"/>
    <lineage>
        <taxon>Bacteria</taxon>
        <taxon>Bacillati</taxon>
        <taxon>Bacillota</taxon>
        <taxon>Bacilli</taxon>
        <taxon>Bacillales</taxon>
        <taxon>Bacillaceae</taxon>
        <taxon>Bacillus</taxon>
        <taxon>Bacillus cereus group</taxon>
    </lineage>
</organism>
<protein>
    <submittedName>
        <fullName evidence="1">Uncharacterized protein</fullName>
    </submittedName>
</protein>
<sequence length="100" mass="11847">MEIFLAILRISYVIIFFIAVFISLKFEMGEENKDERGKSISNKSYGIVFPLMPLGWFLIELYDQFISHLDYATYKLVIWFLISGLMILHTTIITVLRRKY</sequence>
<proteinExistence type="predicted"/>